<keyword evidence="3 8" id="KW-1133">Transmembrane helix</keyword>
<sequence>MVVYVVLYLVPVCTMFVTYGKIAHTLWIRGPIGESTDNPRENKRRLLEKQRIVRMLIVIVVVFAVSWFPFFTCQVYLLFYEHTSRMRILAAFLHLLGYSNACVNPALYCFLNESFQQHFFRTLCCQCFWQRRKRHLADRHSERNGTNSHATMTSLIPSHNSVLQSAV</sequence>
<evidence type="ECO:0000313" key="10">
    <source>
        <dbReference type="EMBL" id="KAK2182600.1"/>
    </source>
</evidence>
<gene>
    <name evidence="10" type="ORF">NP493_347g01005</name>
</gene>
<evidence type="ECO:0000256" key="8">
    <source>
        <dbReference type="SAM" id="Phobius"/>
    </source>
</evidence>
<dbReference type="PANTHER" id="PTHR45695">
    <property type="entry name" value="LEUCOKININ RECEPTOR-RELATED"/>
    <property type="match status" value="1"/>
</dbReference>
<feature type="transmembrane region" description="Helical" evidence="8">
    <location>
        <begin position="52"/>
        <end position="79"/>
    </location>
</feature>
<proteinExistence type="predicted"/>
<protein>
    <recommendedName>
        <fullName evidence="9">G-protein coupled receptors family 1 profile domain-containing protein</fullName>
    </recommendedName>
</protein>
<keyword evidence="4" id="KW-0297">G-protein coupled receptor</keyword>
<evidence type="ECO:0000256" key="6">
    <source>
        <dbReference type="ARBA" id="ARBA00023170"/>
    </source>
</evidence>
<dbReference type="AlphaFoldDB" id="A0AAD9L4C8"/>
<reference evidence="10" key="1">
    <citation type="journal article" date="2023" name="Mol. Biol. Evol.">
        <title>Third-Generation Sequencing Reveals the Adaptive Role of the Epigenome in Three Deep-Sea Polychaetes.</title>
        <authorList>
            <person name="Perez M."/>
            <person name="Aroh O."/>
            <person name="Sun Y."/>
            <person name="Lan Y."/>
            <person name="Juniper S.K."/>
            <person name="Young C.R."/>
            <person name="Angers B."/>
            <person name="Qian P.Y."/>
        </authorList>
    </citation>
    <scope>NUCLEOTIDE SEQUENCE</scope>
    <source>
        <strain evidence="10">R07B-5</strain>
    </source>
</reference>
<feature type="transmembrane region" description="Helical" evidence="8">
    <location>
        <begin position="91"/>
        <end position="111"/>
    </location>
</feature>
<dbReference type="PRINTS" id="PR00237">
    <property type="entry name" value="GPCRRHODOPSN"/>
</dbReference>
<feature type="transmembrane region" description="Helical" evidence="8">
    <location>
        <begin position="6"/>
        <end position="28"/>
    </location>
</feature>
<evidence type="ECO:0000259" key="9">
    <source>
        <dbReference type="PROSITE" id="PS50262"/>
    </source>
</evidence>
<comment type="caution">
    <text evidence="10">The sequence shown here is derived from an EMBL/GenBank/DDBJ whole genome shotgun (WGS) entry which is preliminary data.</text>
</comment>
<dbReference type="Gene3D" id="1.20.1070.10">
    <property type="entry name" value="Rhodopsin 7-helix transmembrane proteins"/>
    <property type="match status" value="1"/>
</dbReference>
<dbReference type="PANTHER" id="PTHR45695:SF15">
    <property type="entry name" value="OPSIN RH2"/>
    <property type="match status" value="1"/>
</dbReference>
<evidence type="ECO:0000256" key="3">
    <source>
        <dbReference type="ARBA" id="ARBA00022989"/>
    </source>
</evidence>
<keyword evidence="7" id="KW-0807">Transducer</keyword>
<organism evidence="10 11">
    <name type="scientific">Ridgeia piscesae</name>
    <name type="common">Tubeworm</name>
    <dbReference type="NCBI Taxonomy" id="27915"/>
    <lineage>
        <taxon>Eukaryota</taxon>
        <taxon>Metazoa</taxon>
        <taxon>Spiralia</taxon>
        <taxon>Lophotrochozoa</taxon>
        <taxon>Annelida</taxon>
        <taxon>Polychaeta</taxon>
        <taxon>Sedentaria</taxon>
        <taxon>Canalipalpata</taxon>
        <taxon>Sabellida</taxon>
        <taxon>Siboglinidae</taxon>
        <taxon>Ridgeia</taxon>
    </lineage>
</organism>
<feature type="domain" description="G-protein coupled receptors family 1 profile" evidence="9">
    <location>
        <begin position="1"/>
        <end position="108"/>
    </location>
</feature>
<keyword evidence="2 8" id="KW-0812">Transmembrane</keyword>
<evidence type="ECO:0000256" key="1">
    <source>
        <dbReference type="ARBA" id="ARBA00004141"/>
    </source>
</evidence>
<dbReference type="Proteomes" id="UP001209878">
    <property type="component" value="Unassembled WGS sequence"/>
</dbReference>
<dbReference type="SUPFAM" id="SSF81321">
    <property type="entry name" value="Family A G protein-coupled receptor-like"/>
    <property type="match status" value="1"/>
</dbReference>
<dbReference type="GO" id="GO:0005886">
    <property type="term" value="C:plasma membrane"/>
    <property type="evidence" value="ECO:0007669"/>
    <property type="project" value="TreeGrafter"/>
</dbReference>
<dbReference type="Pfam" id="PF00001">
    <property type="entry name" value="7tm_1"/>
    <property type="match status" value="1"/>
</dbReference>
<evidence type="ECO:0000256" key="4">
    <source>
        <dbReference type="ARBA" id="ARBA00023040"/>
    </source>
</evidence>
<dbReference type="InterPro" id="IPR000276">
    <property type="entry name" value="GPCR_Rhodpsn"/>
</dbReference>
<evidence type="ECO:0000256" key="7">
    <source>
        <dbReference type="ARBA" id="ARBA00023224"/>
    </source>
</evidence>
<comment type="subcellular location">
    <subcellularLocation>
        <location evidence="1">Membrane</location>
        <topology evidence="1">Multi-pass membrane protein</topology>
    </subcellularLocation>
</comment>
<evidence type="ECO:0000313" key="11">
    <source>
        <dbReference type="Proteomes" id="UP001209878"/>
    </source>
</evidence>
<dbReference type="PROSITE" id="PS50262">
    <property type="entry name" value="G_PROTEIN_RECEP_F1_2"/>
    <property type="match status" value="1"/>
</dbReference>
<dbReference type="EMBL" id="JAODUO010000346">
    <property type="protein sequence ID" value="KAK2182600.1"/>
    <property type="molecule type" value="Genomic_DNA"/>
</dbReference>
<evidence type="ECO:0000256" key="2">
    <source>
        <dbReference type="ARBA" id="ARBA00022692"/>
    </source>
</evidence>
<name>A0AAD9L4C8_RIDPI</name>
<keyword evidence="11" id="KW-1185">Reference proteome</keyword>
<dbReference type="GO" id="GO:0004930">
    <property type="term" value="F:G protein-coupled receptor activity"/>
    <property type="evidence" value="ECO:0007669"/>
    <property type="project" value="UniProtKB-KW"/>
</dbReference>
<accession>A0AAD9L4C8</accession>
<keyword evidence="6" id="KW-0675">Receptor</keyword>
<dbReference type="InterPro" id="IPR017452">
    <property type="entry name" value="GPCR_Rhodpsn_7TM"/>
</dbReference>
<evidence type="ECO:0000256" key="5">
    <source>
        <dbReference type="ARBA" id="ARBA00023136"/>
    </source>
</evidence>
<keyword evidence="5 8" id="KW-0472">Membrane</keyword>